<dbReference type="AlphaFoldDB" id="A0AAE3VG90"/>
<reference evidence="1" key="1">
    <citation type="submission" date="2023-07" db="EMBL/GenBank/DDBJ databases">
        <title>Genomic Encyclopedia of Type Strains, Phase IV (KMG-IV): sequencing the most valuable type-strain genomes for metagenomic binning, comparative biology and taxonomic classification.</title>
        <authorList>
            <person name="Goeker M."/>
        </authorList>
    </citation>
    <scope>NUCLEOTIDE SEQUENCE</scope>
    <source>
        <strain evidence="1">DSM 24202</strain>
    </source>
</reference>
<organism evidence="1 2">
    <name type="scientific">Oligosphaera ethanolica</name>
    <dbReference type="NCBI Taxonomy" id="760260"/>
    <lineage>
        <taxon>Bacteria</taxon>
        <taxon>Pseudomonadati</taxon>
        <taxon>Lentisphaerota</taxon>
        <taxon>Oligosphaeria</taxon>
        <taxon>Oligosphaerales</taxon>
        <taxon>Oligosphaeraceae</taxon>
        <taxon>Oligosphaera</taxon>
    </lineage>
</organism>
<dbReference type="Pfam" id="PF04465">
    <property type="entry name" value="DUF499"/>
    <property type="match status" value="1"/>
</dbReference>
<keyword evidence="2" id="KW-1185">Reference proteome</keyword>
<evidence type="ECO:0000313" key="1">
    <source>
        <dbReference type="EMBL" id="MDQ0289979.1"/>
    </source>
</evidence>
<comment type="caution">
    <text evidence="1">The sequence shown here is derived from an EMBL/GenBank/DDBJ whole genome shotgun (WGS) entry which is preliminary data.</text>
</comment>
<proteinExistence type="predicted"/>
<gene>
    <name evidence="1" type="ORF">J3R75_002086</name>
</gene>
<dbReference type="RefSeq" id="WP_307261413.1">
    <property type="nucleotide sequence ID" value="NZ_JAUSVL010000001.1"/>
</dbReference>
<name>A0AAE3VG90_9BACT</name>
<evidence type="ECO:0000313" key="2">
    <source>
        <dbReference type="Proteomes" id="UP001238163"/>
    </source>
</evidence>
<dbReference type="Proteomes" id="UP001238163">
    <property type="component" value="Unassembled WGS sequence"/>
</dbReference>
<dbReference type="EMBL" id="JAUSVL010000001">
    <property type="protein sequence ID" value="MDQ0289979.1"/>
    <property type="molecule type" value="Genomic_DNA"/>
</dbReference>
<accession>A0AAE3VG90</accession>
<dbReference type="InterPro" id="IPR007555">
    <property type="entry name" value="DUF499"/>
</dbReference>
<sequence>MAKNPWKSWHEVVALRDDLKSGELPLHMFAADLYEVMMQGGRRPIYEDPKNFFALTFPTYNLRQLVRDVVLRVAGKNDKAVRQLELTYGGGKTHTLITLRHLVVDPDGLPDLPAVHEFCEAVGQQPPKARVAGLCFDKLDVETGMDARDPQGNTRRLVQPWSILAWQLAGEAGLRVLNAGKSAAERETAPAENVLTELLELPVKEGLGVLILIDEVLMYVREKVSADSKWRDRMVNFFQYLTQAATKVDRCCVVASLLASDPAKSDSFGRQLQGELYDIFQRQREEAVEPVVKEDVAEVLRRRFFTPESIKDKDAFRAHVQAALKGVFDIDEQTKKQGAEAEERFLRSYPFHPDLTEVFYAKWTQLNRFQRTRGVLRTFALALREAERWDNSPLVGPAVFLAAPKHDGLSEAMRELVTVADTEEHEGKKQAWTGIVENETGRARDIQRDSVGLHCREIEQAVVATFLHSQPIGQSARTRDLMVLIAANRPDRIEMEKGLTRWAQTSFWLDDRYATVEENHLPDTWRLGNRPNLIQMHAVAASRISDESVRARLLDEIGKCKALTAGASAAGVRVHLLPTRPRDIEDDGQFHYGVLGPGAASDSGKPSAEAQRYLDETTTKDKPRVYRNAVILLAPSRDGLEIAFARVRDYLAWEVVREDLKDQGKEGNVDIARMQTLAMNIDKARGRIPEAVKQAFCTVVTVSEKNDVQAFKINVSDDPHFTIIKNDKRSRIQDSSIAAEALLPDGPYNLWREGETCRRVKDLSGAFAQMPHLPKMLKAQAIADTLVDGCEAGAFVLKLTRPDGSVRTWWHARPDEAAMADSALELVLPEAAELKEIPHDILEPTRLPELWAGDKITVQNVLDYFKGGRVVQNQHNGYMEPLAIPRAEPAVVNDAVTKAVAAGRLWLTNGPASLLAEAIPTGVLTAQAVLQRPPAMIAAAEILPENLPHAWTDGETTALALTTALSQKSGQTLPWKTVLDVISASLNARFTELDPASGAWPCEYPSAQNVKLKVATSDGKGAGYGRGSFSGGGEVHEVNVKWAEAMLEPSEIQDLGDVIPQLLAIKSKSGCPITFKVHLEVGDADNAPNEATIAEINQILADLRSGFQLS</sequence>
<evidence type="ECO:0008006" key="3">
    <source>
        <dbReference type="Google" id="ProtNLM"/>
    </source>
</evidence>
<protein>
    <recommendedName>
        <fullName evidence="3">ATP-binding protein</fullName>
    </recommendedName>
</protein>